<name>A0AA93BJ54_9BACT</name>
<gene>
    <name evidence="2" type="ORF">DXA63_09195</name>
    <name evidence="1" type="ORF">DXA63_12385</name>
</gene>
<evidence type="ECO:0000313" key="1">
    <source>
        <dbReference type="EMBL" id="RGX91742.1"/>
    </source>
</evidence>
<organism evidence="1 3">
    <name type="scientific">Segatella copri</name>
    <dbReference type="NCBI Taxonomy" id="165179"/>
    <lineage>
        <taxon>Bacteria</taxon>
        <taxon>Pseudomonadati</taxon>
        <taxon>Bacteroidota</taxon>
        <taxon>Bacteroidia</taxon>
        <taxon>Bacteroidales</taxon>
        <taxon>Prevotellaceae</taxon>
        <taxon>Segatella</taxon>
    </lineage>
</organism>
<dbReference type="EMBL" id="QSCI01000069">
    <property type="protein sequence ID" value="RGX91742.1"/>
    <property type="molecule type" value="Genomic_DNA"/>
</dbReference>
<evidence type="ECO:0000313" key="2">
    <source>
        <dbReference type="EMBL" id="RGX94001.1"/>
    </source>
</evidence>
<evidence type="ECO:0000313" key="3">
    <source>
        <dbReference type="Proteomes" id="UP000285604"/>
    </source>
</evidence>
<dbReference type="EMBL" id="QSCI01000038">
    <property type="protein sequence ID" value="RGX94001.1"/>
    <property type="molecule type" value="Genomic_DNA"/>
</dbReference>
<proteinExistence type="predicted"/>
<protein>
    <submittedName>
        <fullName evidence="1">Uncharacterized protein</fullName>
    </submittedName>
</protein>
<sequence length="72" mass="8187">MPNLLTMLHQWFTCVHLLDTYLANLTEGFQLSFTTHLFPSEQHKVVCNQHLHAECGGAATISLEVTTEIYQI</sequence>
<dbReference type="Proteomes" id="UP000285604">
    <property type="component" value="Unassembled WGS sequence"/>
</dbReference>
<dbReference type="AlphaFoldDB" id="A0AA93BJ54"/>
<reference evidence="1 3" key="1">
    <citation type="submission" date="2018-08" db="EMBL/GenBank/DDBJ databases">
        <title>A genome reference for cultivated species of the human gut microbiota.</title>
        <authorList>
            <person name="Zou Y."/>
            <person name="Xue W."/>
            <person name="Luo G."/>
        </authorList>
    </citation>
    <scope>NUCLEOTIDE SEQUENCE [LARGE SCALE GENOMIC DNA]</scope>
    <source>
        <strain evidence="1 3">OF03-3</strain>
    </source>
</reference>
<comment type="caution">
    <text evidence="1">The sequence shown here is derived from an EMBL/GenBank/DDBJ whole genome shotgun (WGS) entry which is preliminary data.</text>
</comment>
<accession>A0AA93BJ54</accession>